<dbReference type="SMART" id="SM00220">
    <property type="entry name" value="S_TKc"/>
    <property type="match status" value="1"/>
</dbReference>
<dbReference type="PROSITE" id="PS00107">
    <property type="entry name" value="PROTEIN_KINASE_ATP"/>
    <property type="match status" value="1"/>
</dbReference>
<dbReference type="InterPro" id="IPR011009">
    <property type="entry name" value="Kinase-like_dom_sf"/>
</dbReference>
<dbReference type="EMBL" id="LDAU01000171">
    <property type="protein sequence ID" value="KRX01276.1"/>
    <property type="molecule type" value="Genomic_DNA"/>
</dbReference>
<keyword evidence="1" id="KW-0723">Serine/threonine-protein kinase</keyword>
<dbReference type="AlphaFoldDB" id="A0A0V0QGJ2"/>
<protein>
    <submittedName>
        <fullName evidence="9">Protein kinase-like domain</fullName>
    </submittedName>
</protein>
<dbReference type="GO" id="GO:0005524">
    <property type="term" value="F:ATP binding"/>
    <property type="evidence" value="ECO:0007669"/>
    <property type="project" value="UniProtKB-UniRule"/>
</dbReference>
<evidence type="ECO:0000313" key="9">
    <source>
        <dbReference type="EMBL" id="KRX01276.1"/>
    </source>
</evidence>
<sequence>MQQQENNPNQVIASFHIPQRYEKKKLIGSGAYGQVILAQDTLKQKKVAIKKLHKIEDIIDAKRVLREIRILRYLNHENIIYLSNLHYDDSEEGQDFGNIYIITEFIDIDLYKVIKSGQNLTDEHIQFIIYQILKAVKYLHSANIVHRDLKPSNLLATERCEIRVCDFGLSRQINNLPQSQGDQNMTEYVVTRYYRAPEIMLSSHEYSKAVDIWSVGCTLAELLTKKILFKANNYIDQIKLIMKTLGKPGPSDLGFITNSNARKFVDQLPDKEKVSVKTFIKYENEKALDLLDKMLTINPATRYSADQCLKHPYLSSLHDESDEPVFEGNIDFSFEDDTSLSLDQLRTMILQEVNYYKQKNNEERLDINQCMQSVKQKRKVLEEEAKKLQQIERQQQQQQQSQQQQAEK</sequence>
<keyword evidence="2" id="KW-0808">Transferase</keyword>
<evidence type="ECO:0000313" key="10">
    <source>
        <dbReference type="Proteomes" id="UP000054937"/>
    </source>
</evidence>
<comment type="caution">
    <text evidence="9">The sequence shown here is derived from an EMBL/GenBank/DDBJ whole genome shotgun (WGS) entry which is preliminary data.</text>
</comment>
<dbReference type="PROSITE" id="PS50011">
    <property type="entry name" value="PROTEIN_KINASE_DOM"/>
    <property type="match status" value="1"/>
</dbReference>
<evidence type="ECO:0000256" key="2">
    <source>
        <dbReference type="ARBA" id="ARBA00022679"/>
    </source>
</evidence>
<dbReference type="InterPro" id="IPR050117">
    <property type="entry name" value="MAPK"/>
</dbReference>
<dbReference type="OMA" id="CEDRVQF"/>
<name>A0A0V0QGJ2_PSEPJ</name>
<evidence type="ECO:0000259" key="8">
    <source>
        <dbReference type="PROSITE" id="PS50011"/>
    </source>
</evidence>
<feature type="domain" description="Protein kinase" evidence="8">
    <location>
        <begin position="21"/>
        <end position="314"/>
    </location>
</feature>
<dbReference type="Gene3D" id="3.30.200.20">
    <property type="entry name" value="Phosphorylase Kinase, domain 1"/>
    <property type="match status" value="1"/>
</dbReference>
<keyword evidence="4 9" id="KW-0418">Kinase</keyword>
<evidence type="ECO:0000256" key="6">
    <source>
        <dbReference type="PROSITE-ProRule" id="PRU10141"/>
    </source>
</evidence>
<keyword evidence="7" id="KW-0175">Coiled coil</keyword>
<keyword evidence="3 6" id="KW-0547">Nucleotide-binding</keyword>
<dbReference type="Gene3D" id="1.10.510.10">
    <property type="entry name" value="Transferase(Phosphotransferase) domain 1"/>
    <property type="match status" value="1"/>
</dbReference>
<gene>
    <name evidence="9" type="ORF">PPERSA_11723</name>
</gene>
<dbReference type="InterPro" id="IPR017441">
    <property type="entry name" value="Protein_kinase_ATP_BS"/>
</dbReference>
<evidence type="ECO:0000256" key="3">
    <source>
        <dbReference type="ARBA" id="ARBA00022741"/>
    </source>
</evidence>
<dbReference type="GO" id="GO:0004674">
    <property type="term" value="F:protein serine/threonine kinase activity"/>
    <property type="evidence" value="ECO:0007669"/>
    <property type="project" value="UniProtKB-KW"/>
</dbReference>
<keyword evidence="5 6" id="KW-0067">ATP-binding</keyword>
<keyword evidence="10" id="KW-1185">Reference proteome</keyword>
<accession>A0A0V0QGJ2</accession>
<proteinExistence type="predicted"/>
<dbReference type="Proteomes" id="UP000054937">
    <property type="component" value="Unassembled WGS sequence"/>
</dbReference>
<dbReference type="PANTHER" id="PTHR24055">
    <property type="entry name" value="MITOGEN-ACTIVATED PROTEIN KINASE"/>
    <property type="match status" value="1"/>
</dbReference>
<evidence type="ECO:0000256" key="5">
    <source>
        <dbReference type="ARBA" id="ARBA00022840"/>
    </source>
</evidence>
<organism evidence="9 10">
    <name type="scientific">Pseudocohnilembus persalinus</name>
    <name type="common">Ciliate</name>
    <dbReference type="NCBI Taxonomy" id="266149"/>
    <lineage>
        <taxon>Eukaryota</taxon>
        <taxon>Sar</taxon>
        <taxon>Alveolata</taxon>
        <taxon>Ciliophora</taxon>
        <taxon>Intramacronucleata</taxon>
        <taxon>Oligohymenophorea</taxon>
        <taxon>Scuticociliatia</taxon>
        <taxon>Philasterida</taxon>
        <taxon>Pseudocohnilembidae</taxon>
        <taxon>Pseudocohnilembus</taxon>
    </lineage>
</organism>
<dbReference type="CDD" id="cd07834">
    <property type="entry name" value="STKc_MAPK"/>
    <property type="match status" value="1"/>
</dbReference>
<evidence type="ECO:0000256" key="1">
    <source>
        <dbReference type="ARBA" id="ARBA00022527"/>
    </source>
</evidence>
<reference evidence="9 10" key="1">
    <citation type="journal article" date="2015" name="Sci. Rep.">
        <title>Genome of the facultative scuticociliatosis pathogen Pseudocohnilembus persalinus provides insight into its virulence through horizontal gene transfer.</title>
        <authorList>
            <person name="Xiong J."/>
            <person name="Wang G."/>
            <person name="Cheng J."/>
            <person name="Tian M."/>
            <person name="Pan X."/>
            <person name="Warren A."/>
            <person name="Jiang C."/>
            <person name="Yuan D."/>
            <person name="Miao W."/>
        </authorList>
    </citation>
    <scope>NUCLEOTIDE SEQUENCE [LARGE SCALE GENOMIC DNA]</scope>
    <source>
        <strain evidence="9">36N120E</strain>
    </source>
</reference>
<dbReference type="FunFam" id="1.10.510.10:FF:000040">
    <property type="entry name" value="Mitogen-activated protein kinase"/>
    <property type="match status" value="1"/>
</dbReference>
<dbReference type="InParanoid" id="A0A0V0QGJ2"/>
<feature type="binding site" evidence="6">
    <location>
        <position position="51"/>
    </location>
    <ligand>
        <name>ATP</name>
        <dbReference type="ChEBI" id="CHEBI:30616"/>
    </ligand>
</feature>
<dbReference type="InterPro" id="IPR000719">
    <property type="entry name" value="Prot_kinase_dom"/>
</dbReference>
<feature type="coiled-coil region" evidence="7">
    <location>
        <begin position="371"/>
        <end position="408"/>
    </location>
</feature>
<dbReference type="Pfam" id="PF00069">
    <property type="entry name" value="Pkinase"/>
    <property type="match status" value="1"/>
</dbReference>
<dbReference type="SUPFAM" id="SSF56112">
    <property type="entry name" value="Protein kinase-like (PK-like)"/>
    <property type="match status" value="1"/>
</dbReference>
<evidence type="ECO:0000256" key="7">
    <source>
        <dbReference type="SAM" id="Coils"/>
    </source>
</evidence>
<evidence type="ECO:0000256" key="4">
    <source>
        <dbReference type="ARBA" id="ARBA00022777"/>
    </source>
</evidence>
<dbReference type="OrthoDB" id="192887at2759"/>